<sequence length="22" mass="2199">MDAKQACGVALAEASEVLCSCV</sequence>
<evidence type="ECO:0000313" key="1">
    <source>
        <dbReference type="EMBL" id="JAE32025.1"/>
    </source>
</evidence>
<accession>A0A0A9H481</accession>
<dbReference type="AlphaFoldDB" id="A0A0A9H481"/>
<dbReference type="EMBL" id="GBRH01165871">
    <property type="protein sequence ID" value="JAE32025.1"/>
    <property type="molecule type" value="Transcribed_RNA"/>
</dbReference>
<name>A0A0A9H481_ARUDO</name>
<organism evidence="1">
    <name type="scientific">Arundo donax</name>
    <name type="common">Giant reed</name>
    <name type="synonym">Donax arundinaceus</name>
    <dbReference type="NCBI Taxonomy" id="35708"/>
    <lineage>
        <taxon>Eukaryota</taxon>
        <taxon>Viridiplantae</taxon>
        <taxon>Streptophyta</taxon>
        <taxon>Embryophyta</taxon>
        <taxon>Tracheophyta</taxon>
        <taxon>Spermatophyta</taxon>
        <taxon>Magnoliopsida</taxon>
        <taxon>Liliopsida</taxon>
        <taxon>Poales</taxon>
        <taxon>Poaceae</taxon>
        <taxon>PACMAD clade</taxon>
        <taxon>Arundinoideae</taxon>
        <taxon>Arundineae</taxon>
        <taxon>Arundo</taxon>
    </lineage>
</organism>
<reference evidence="1" key="1">
    <citation type="submission" date="2014-09" db="EMBL/GenBank/DDBJ databases">
        <authorList>
            <person name="Magalhaes I.L.F."/>
            <person name="Oliveira U."/>
            <person name="Santos F.R."/>
            <person name="Vidigal T.H.D.A."/>
            <person name="Brescovit A.D."/>
            <person name="Santos A.J."/>
        </authorList>
    </citation>
    <scope>NUCLEOTIDE SEQUENCE</scope>
    <source>
        <tissue evidence="1">Shoot tissue taken approximately 20 cm above the soil surface</tissue>
    </source>
</reference>
<proteinExistence type="predicted"/>
<protein>
    <submittedName>
        <fullName evidence="1">Uncharacterized protein</fullName>
    </submittedName>
</protein>
<reference evidence="1" key="2">
    <citation type="journal article" date="2015" name="Data Brief">
        <title>Shoot transcriptome of the giant reed, Arundo donax.</title>
        <authorList>
            <person name="Barrero R.A."/>
            <person name="Guerrero F.D."/>
            <person name="Moolhuijzen P."/>
            <person name="Goolsby J.A."/>
            <person name="Tidwell J."/>
            <person name="Bellgard S.E."/>
            <person name="Bellgard M.I."/>
        </authorList>
    </citation>
    <scope>NUCLEOTIDE SEQUENCE</scope>
    <source>
        <tissue evidence="1">Shoot tissue taken approximately 20 cm above the soil surface</tissue>
    </source>
</reference>